<dbReference type="CDD" id="cd07653">
    <property type="entry name" value="F-BAR_CIP4-like"/>
    <property type="match status" value="1"/>
</dbReference>
<dbReference type="InterPro" id="IPR011072">
    <property type="entry name" value="HR1_rho-bd"/>
</dbReference>
<evidence type="ECO:0000256" key="12">
    <source>
        <dbReference type="SAM" id="Coils"/>
    </source>
</evidence>
<dbReference type="Pfam" id="PF00611">
    <property type="entry name" value="FCH"/>
    <property type="match status" value="1"/>
</dbReference>
<keyword evidence="4 10" id="KW-0728">SH3 domain</keyword>
<dbReference type="Gene3D" id="2.30.30.40">
    <property type="entry name" value="SH3 Domains"/>
    <property type="match status" value="1"/>
</dbReference>
<evidence type="ECO:0000256" key="2">
    <source>
        <dbReference type="ARBA" id="ARBA00004496"/>
    </source>
</evidence>
<reference evidence="17" key="1">
    <citation type="submission" date="2020-11" db="EMBL/GenBank/DDBJ databases">
        <authorList>
            <person name="Tran Van P."/>
        </authorList>
    </citation>
    <scope>NUCLEOTIDE SEQUENCE</scope>
</reference>
<feature type="domain" description="SH3" evidence="14">
    <location>
        <begin position="653"/>
        <end position="715"/>
    </location>
</feature>
<dbReference type="PROSITE" id="PS51741">
    <property type="entry name" value="F_BAR"/>
    <property type="match status" value="1"/>
</dbReference>
<dbReference type="OrthoDB" id="8783038at2759"/>
<evidence type="ECO:0000259" key="14">
    <source>
        <dbReference type="PROSITE" id="PS50002"/>
    </source>
</evidence>
<feature type="compositionally biased region" description="Polar residues" evidence="13">
    <location>
        <begin position="557"/>
        <end position="570"/>
    </location>
</feature>
<dbReference type="InterPro" id="IPR001452">
    <property type="entry name" value="SH3_domain"/>
</dbReference>
<dbReference type="PROSITE" id="PS50002">
    <property type="entry name" value="SH3"/>
    <property type="match status" value="1"/>
</dbReference>
<accession>A0A7R8XAY8</accession>
<feature type="coiled-coil region" evidence="12">
    <location>
        <begin position="236"/>
        <end position="270"/>
    </location>
</feature>
<dbReference type="SMART" id="SM00326">
    <property type="entry name" value="SH3"/>
    <property type="match status" value="1"/>
</dbReference>
<dbReference type="Pfam" id="PF00018">
    <property type="entry name" value="SH3_1"/>
    <property type="match status" value="1"/>
</dbReference>
<dbReference type="InterPro" id="IPR001060">
    <property type="entry name" value="FCH_dom"/>
</dbReference>
<evidence type="ECO:0000256" key="1">
    <source>
        <dbReference type="ARBA" id="ARBA00004236"/>
    </source>
</evidence>
<dbReference type="Gene3D" id="6.10.140.470">
    <property type="match status" value="1"/>
</dbReference>
<keyword evidence="5" id="KW-1003">Cell membrane</keyword>
<evidence type="ECO:0000256" key="13">
    <source>
        <dbReference type="SAM" id="MobiDB-lite"/>
    </source>
</evidence>
<dbReference type="FunFam" id="2.30.30.40:FF:000203">
    <property type="entry name" value="Cdc42-interacting protein 4, isoform F"/>
    <property type="match status" value="1"/>
</dbReference>
<dbReference type="InterPro" id="IPR027267">
    <property type="entry name" value="AH/BAR_dom_sf"/>
</dbReference>
<evidence type="ECO:0000256" key="9">
    <source>
        <dbReference type="ARBA" id="ARBA00023136"/>
    </source>
</evidence>
<evidence type="ECO:0000256" key="3">
    <source>
        <dbReference type="ARBA" id="ARBA00009426"/>
    </source>
</evidence>
<dbReference type="PROSITE" id="PS51860">
    <property type="entry name" value="REM_1"/>
    <property type="match status" value="1"/>
</dbReference>
<dbReference type="Gene3D" id="1.20.1270.60">
    <property type="entry name" value="Arfaptin homology (AH) domain/BAR domain"/>
    <property type="match status" value="1"/>
</dbReference>
<dbReference type="SMART" id="SM00055">
    <property type="entry name" value="FCH"/>
    <property type="match status" value="1"/>
</dbReference>
<name>A0A7R8XAY8_9CRUS</name>
<feature type="domain" description="REM-1" evidence="16">
    <location>
        <begin position="468"/>
        <end position="545"/>
    </location>
</feature>
<dbReference type="Pfam" id="PF25610">
    <property type="entry name" value="HR1_TOCA"/>
    <property type="match status" value="1"/>
</dbReference>
<dbReference type="GO" id="GO:0005737">
    <property type="term" value="C:cytoplasm"/>
    <property type="evidence" value="ECO:0007669"/>
    <property type="project" value="UniProtKB-SubCell"/>
</dbReference>
<evidence type="ECO:0000259" key="15">
    <source>
        <dbReference type="PROSITE" id="PS51741"/>
    </source>
</evidence>
<dbReference type="PANTHER" id="PTHR15735:SF12">
    <property type="entry name" value="CDC42-INTERACTING PROTEIN 4, ISOFORM B"/>
    <property type="match status" value="1"/>
</dbReference>
<dbReference type="GO" id="GO:0006897">
    <property type="term" value="P:endocytosis"/>
    <property type="evidence" value="ECO:0007669"/>
    <property type="project" value="UniProtKB-KW"/>
</dbReference>
<keyword evidence="18" id="KW-1185">Reference proteome</keyword>
<evidence type="ECO:0000313" key="18">
    <source>
        <dbReference type="Proteomes" id="UP000677054"/>
    </source>
</evidence>
<keyword evidence="7" id="KW-0254">Endocytosis</keyword>
<evidence type="ECO:0000256" key="7">
    <source>
        <dbReference type="ARBA" id="ARBA00022583"/>
    </source>
</evidence>
<dbReference type="GO" id="GO:0007165">
    <property type="term" value="P:signal transduction"/>
    <property type="evidence" value="ECO:0007669"/>
    <property type="project" value="InterPro"/>
</dbReference>
<evidence type="ECO:0000256" key="8">
    <source>
        <dbReference type="ARBA" id="ARBA00023054"/>
    </source>
</evidence>
<dbReference type="InterPro" id="IPR031160">
    <property type="entry name" value="F_BAR_dom"/>
</dbReference>
<evidence type="ECO:0008006" key="19">
    <source>
        <dbReference type="Google" id="ProtNLM"/>
    </source>
</evidence>
<dbReference type="CDD" id="cd11911">
    <property type="entry name" value="SH3_CIP4-like"/>
    <property type="match status" value="1"/>
</dbReference>
<evidence type="ECO:0000256" key="4">
    <source>
        <dbReference type="ARBA" id="ARBA00022443"/>
    </source>
</evidence>
<feature type="compositionally biased region" description="Acidic residues" evidence="13">
    <location>
        <begin position="632"/>
        <end position="647"/>
    </location>
</feature>
<comment type="similarity">
    <text evidence="3">Belongs to the FNBP1 family.</text>
</comment>
<dbReference type="CDD" id="cd11619">
    <property type="entry name" value="HR1_CIP4-like"/>
    <property type="match status" value="1"/>
</dbReference>
<proteinExistence type="inferred from homology"/>
<organism evidence="17">
    <name type="scientific">Darwinula stevensoni</name>
    <dbReference type="NCBI Taxonomy" id="69355"/>
    <lineage>
        <taxon>Eukaryota</taxon>
        <taxon>Metazoa</taxon>
        <taxon>Ecdysozoa</taxon>
        <taxon>Arthropoda</taxon>
        <taxon>Crustacea</taxon>
        <taxon>Oligostraca</taxon>
        <taxon>Ostracoda</taxon>
        <taxon>Podocopa</taxon>
        <taxon>Podocopida</taxon>
        <taxon>Darwinulocopina</taxon>
        <taxon>Darwinuloidea</taxon>
        <taxon>Darwinulidae</taxon>
        <taxon>Darwinula</taxon>
    </lineage>
</organism>
<protein>
    <recommendedName>
        <fullName evidence="19">Formin-binding protein 1-like</fullName>
    </recommendedName>
</protein>
<feature type="compositionally biased region" description="Polar residues" evidence="13">
    <location>
        <begin position="608"/>
        <end position="627"/>
    </location>
</feature>
<dbReference type="EMBL" id="CAJPEV010000645">
    <property type="protein sequence ID" value="CAG0887195.1"/>
    <property type="molecule type" value="Genomic_DNA"/>
</dbReference>
<dbReference type="SUPFAM" id="SSF103657">
    <property type="entry name" value="BAR/IMD domain-like"/>
    <property type="match status" value="2"/>
</dbReference>
<dbReference type="GO" id="GO:0005886">
    <property type="term" value="C:plasma membrane"/>
    <property type="evidence" value="ECO:0007669"/>
    <property type="project" value="UniProtKB-SubCell"/>
</dbReference>
<feature type="region of interest" description="Disordered" evidence="13">
    <location>
        <begin position="545"/>
        <end position="650"/>
    </location>
</feature>
<evidence type="ECO:0000256" key="6">
    <source>
        <dbReference type="ARBA" id="ARBA00022490"/>
    </source>
</evidence>
<dbReference type="EMBL" id="LR900162">
    <property type="protein sequence ID" value="CAD7244472.1"/>
    <property type="molecule type" value="Genomic_DNA"/>
</dbReference>
<keyword evidence="9" id="KW-0472">Membrane</keyword>
<dbReference type="InterPro" id="IPR036028">
    <property type="entry name" value="SH3-like_dom_sf"/>
</dbReference>
<dbReference type="PANTHER" id="PTHR15735">
    <property type="entry name" value="FCH AND DOUBLE SH3 DOMAINS PROTEIN"/>
    <property type="match status" value="1"/>
</dbReference>
<evidence type="ECO:0000256" key="10">
    <source>
        <dbReference type="PROSITE-ProRule" id="PRU00192"/>
    </source>
</evidence>
<keyword evidence="6" id="KW-0963">Cytoplasm</keyword>
<feature type="domain" description="F-BAR" evidence="15">
    <location>
        <begin position="38"/>
        <end position="373"/>
    </location>
</feature>
<dbReference type="Proteomes" id="UP000677054">
    <property type="component" value="Unassembled WGS sequence"/>
</dbReference>
<dbReference type="InterPro" id="IPR057870">
    <property type="entry name" value="HR1_TOCA"/>
</dbReference>
<evidence type="ECO:0000313" key="17">
    <source>
        <dbReference type="EMBL" id="CAD7244472.1"/>
    </source>
</evidence>
<feature type="compositionally biased region" description="Low complexity" evidence="13">
    <location>
        <begin position="580"/>
        <end position="607"/>
    </location>
</feature>
<evidence type="ECO:0000256" key="5">
    <source>
        <dbReference type="ARBA" id="ARBA00022475"/>
    </source>
</evidence>
<dbReference type="SUPFAM" id="SSF50044">
    <property type="entry name" value="SH3-domain"/>
    <property type="match status" value="1"/>
</dbReference>
<keyword evidence="8 11" id="KW-0175">Coiled coil</keyword>
<comment type="subcellular location">
    <subcellularLocation>
        <location evidence="1">Cell membrane</location>
    </subcellularLocation>
    <subcellularLocation>
        <location evidence="2">Cytoplasm</location>
    </subcellularLocation>
</comment>
<feature type="compositionally biased region" description="Polar residues" evidence="13">
    <location>
        <begin position="403"/>
        <end position="421"/>
    </location>
</feature>
<feature type="region of interest" description="Disordered" evidence="13">
    <location>
        <begin position="403"/>
        <end position="433"/>
    </location>
</feature>
<evidence type="ECO:0000256" key="11">
    <source>
        <dbReference type="PROSITE-ProRule" id="PRU01077"/>
    </source>
</evidence>
<sequence>MEKGGGLVQMYEKWLDCVEDSRSLSLSLYPSCGCLTARSMALDCLPNDGGGMDGWLDQYENIAAHTQKGIEFLEKLGGFIRERCAVETDYAAKLRRLVKKYQPNKKEEEDLQFSSCRAFRGVLGEVGDLAGQHEVIAENLSSSVAQNVASLVKSFKEERKKDPHPYFVPFPFHFSYLALSLDMHAARLMSFFYSHYPFLIRSTPAALKVALRQGGFRRAYSLLQSLQEGARLQAVLQAQQAALERSKKAYEKAFKEAEKASENFQKADADLNLSRAEVEKHRILFSRKTQESEDTKNEYASQLQRTNELQHQHFAILMPSIFSQLQEIDEKRTASVKTYLKKSVEVEKAVFPIIDKCLEGIIKAADSINEVEDSKLVVERYKSGFTPPEDIPFEDLSAMKNGEYQSASESNSQEKINMSGNSEKKSGRTLRGTLSATRMKKRGGIFGIFGSAKNHYNSVCDQKEDWADLPPNQRKKKIQQRIDELTAKIQQETAARDGILKMKEVYESNPAMGDSASLTGELAHHGKKIDFLRHELQQYQTMLDEVPFPSNQPPSRNPSTRLTNHINGRTHQSDRHSLSDQESLSRSASDSSVSNPASSNQNPSNSNQTSLHGSNNSRESGLGTSHMSIPDSDPDAPQEEDEIDFYEDPNPLPVLGTGRALYQFDALSEGSIPMHAGETVHIVEVDQGDGWTRVRRMDKSEEGFVPTSYMEISLYTTC</sequence>
<evidence type="ECO:0000259" key="16">
    <source>
        <dbReference type="PROSITE" id="PS51860"/>
    </source>
</evidence>
<gene>
    <name evidence="17" type="ORF">DSTB1V02_LOCUS4368</name>
</gene>
<dbReference type="AlphaFoldDB" id="A0A7R8XAY8"/>